<reference evidence="11" key="2">
    <citation type="submission" date="2014-03" db="EMBL/GenBank/DDBJ databases">
        <title>The whipworm genome and dual-species transcriptomics of an intimate host-pathogen interaction.</title>
        <authorList>
            <person name="Foth B.J."/>
            <person name="Tsai I.J."/>
            <person name="Reid A.J."/>
            <person name="Bancroft A.J."/>
            <person name="Nichol S."/>
            <person name="Tracey A."/>
            <person name="Holroyd N."/>
            <person name="Cotton J.A."/>
            <person name="Stanley E.J."/>
            <person name="Zarowiecki M."/>
            <person name="Liu J.Z."/>
            <person name="Huckvale T."/>
            <person name="Cooper P.J."/>
            <person name="Grencis R.K."/>
            <person name="Berriman M."/>
        </authorList>
    </citation>
    <scope>NUCLEOTIDE SEQUENCE [LARGE SCALE GENOMIC DNA]</scope>
</reference>
<dbReference type="InterPro" id="IPR024639">
    <property type="entry name" value="DNA_pol_e_bsu_N"/>
</dbReference>
<dbReference type="Pfam" id="PF04042">
    <property type="entry name" value="DNA_pol_E_B"/>
    <property type="match status" value="1"/>
</dbReference>
<gene>
    <name evidence="11" type="ORF">TTRE_0000050901</name>
</gene>
<evidence type="ECO:0000259" key="10">
    <source>
        <dbReference type="Pfam" id="PF12213"/>
    </source>
</evidence>
<dbReference type="Gene3D" id="1.10.8.60">
    <property type="match status" value="1"/>
</dbReference>
<dbReference type="Pfam" id="PF12213">
    <property type="entry name" value="Dpoe2NT"/>
    <property type="match status" value="1"/>
</dbReference>
<dbReference type="GO" id="GO:0008622">
    <property type="term" value="C:epsilon DNA polymerase complex"/>
    <property type="evidence" value="ECO:0007669"/>
    <property type="project" value="InterPro"/>
</dbReference>
<keyword evidence="4" id="KW-0235">DNA replication</keyword>
<dbReference type="GO" id="GO:0042276">
    <property type="term" value="P:error-prone translesion synthesis"/>
    <property type="evidence" value="ECO:0007669"/>
    <property type="project" value="TreeGrafter"/>
</dbReference>
<feature type="domain" description="DNA polymerase epsilon subunit B N-terminal" evidence="10">
    <location>
        <begin position="139"/>
        <end position="204"/>
    </location>
</feature>
<dbReference type="Proteomes" id="UP000030665">
    <property type="component" value="Unassembled WGS sequence"/>
</dbReference>
<dbReference type="InterPro" id="IPR016266">
    <property type="entry name" value="POLE2"/>
</dbReference>
<dbReference type="InterPro" id="IPR019269">
    <property type="entry name" value="BLOC1_su2"/>
</dbReference>
<dbReference type="PANTHER" id="PTHR12708">
    <property type="entry name" value="DNA POLYMERASE EPSILON SUBUNIT B"/>
    <property type="match status" value="1"/>
</dbReference>
<dbReference type="STRING" id="36087.A0A077Z0X1"/>
<evidence type="ECO:0000256" key="8">
    <source>
        <dbReference type="SAM" id="MobiDB-lite"/>
    </source>
</evidence>
<keyword evidence="12" id="KW-1185">Reference proteome</keyword>
<organism evidence="11 12">
    <name type="scientific">Trichuris trichiura</name>
    <name type="common">Whipworm</name>
    <name type="synonym">Trichocephalus trichiurus</name>
    <dbReference type="NCBI Taxonomy" id="36087"/>
    <lineage>
        <taxon>Eukaryota</taxon>
        <taxon>Metazoa</taxon>
        <taxon>Ecdysozoa</taxon>
        <taxon>Nematoda</taxon>
        <taxon>Enoplea</taxon>
        <taxon>Dorylaimia</taxon>
        <taxon>Trichinellida</taxon>
        <taxon>Trichuridae</taxon>
        <taxon>Trichuris</taxon>
    </lineage>
</organism>
<evidence type="ECO:0000256" key="2">
    <source>
        <dbReference type="ARBA" id="ARBA00008468"/>
    </source>
</evidence>
<comment type="subcellular location">
    <subcellularLocation>
        <location evidence="1">Nucleus</location>
    </subcellularLocation>
</comment>
<evidence type="ECO:0000313" key="12">
    <source>
        <dbReference type="Proteomes" id="UP000030665"/>
    </source>
</evidence>
<evidence type="ECO:0000313" key="11">
    <source>
        <dbReference type="EMBL" id="CDW52250.1"/>
    </source>
</evidence>
<feature type="domain" description="DNA polymerase alpha/delta/epsilon subunit B" evidence="9">
    <location>
        <begin position="412"/>
        <end position="620"/>
    </location>
</feature>
<evidence type="ECO:0000256" key="5">
    <source>
        <dbReference type="ARBA" id="ARBA00023125"/>
    </source>
</evidence>
<dbReference type="EMBL" id="HG805817">
    <property type="protein sequence ID" value="CDW52250.1"/>
    <property type="molecule type" value="Genomic_DNA"/>
</dbReference>
<dbReference type="GO" id="GO:0006261">
    <property type="term" value="P:DNA-templated DNA replication"/>
    <property type="evidence" value="ECO:0007669"/>
    <property type="project" value="InterPro"/>
</dbReference>
<evidence type="ECO:0000256" key="3">
    <source>
        <dbReference type="ARBA" id="ARBA00009560"/>
    </source>
</evidence>
<accession>A0A077Z0X1</accession>
<comment type="similarity">
    <text evidence="2">Belongs to the BLOC1S2 family.</text>
</comment>
<evidence type="ECO:0000256" key="1">
    <source>
        <dbReference type="ARBA" id="ARBA00004123"/>
    </source>
</evidence>
<evidence type="ECO:0000259" key="9">
    <source>
        <dbReference type="Pfam" id="PF04042"/>
    </source>
</evidence>
<comment type="similarity">
    <text evidence="3">Belongs to the DNA polymerase epsilon subunit B family.</text>
</comment>
<sequence>MQSQQSSEGEQGGSVSNPAGTERKERLSALAENLVSKSTDYLKEQFDAATADYTLLQRMNQATANRYIQMLETVAGVNITMETLNSLEDGLKPYIECIKELNEISVRLEQAAYTLDNYVKELRHIAFKEAFAMDETSCRRFLSFFKLSGIHLKSEAADFLTSHVVANIGRLDTKSFAEAVINALQKMPLTSCSIDEETARKAVESLERRTLDGDDLFIISNANEIPKYLFQLETRRFVPCQKKYSLFGDADDKVDMFRERFLLVYQRLLHHELFSEEGTSGNILNKKYMIRSVGSLCAEDGILKDAVVVGVISQMKQDKFYLEDLSGHIEVDLSEATFQPGIYVEDSVVMVEGFCHDMILHVTAIGFPPIESAEQSSVHHVNLPFSSFTGKMNEFSDQQLSQMEVVNESTLFVFLSDVHLDSPEVLQALHCLFAGFAIRDPNQLTFFVFTGEFLSTYYYGAEQGRKLTSNADGFKKLGLAVSLFESLAKSARFIFVPSSQDPPTNDLLPRMPLASSVVEPFRKKVTHCILATNPCHIRYLSQRIVVFRQDIVEKMCRNCFFMPSDSNTIPEHFCKTLLAQSHLAPLPLHISPVYWCLDHSLYLYPLPDLIVCCDKYKPFTETIADCRITNPGSFAKGKFVFQVYIPSSRTVEDSIITEDQLRAWSVTGKV</sequence>
<evidence type="ECO:0000256" key="7">
    <source>
        <dbReference type="ARBA" id="ARBA00032930"/>
    </source>
</evidence>
<dbReference type="GO" id="GO:0003677">
    <property type="term" value="F:DNA binding"/>
    <property type="evidence" value="ECO:0007669"/>
    <property type="project" value="UniProtKB-KW"/>
</dbReference>
<dbReference type="OrthoDB" id="10254730at2759"/>
<evidence type="ECO:0000256" key="4">
    <source>
        <dbReference type="ARBA" id="ARBA00022705"/>
    </source>
</evidence>
<proteinExistence type="inferred from homology"/>
<dbReference type="InterPro" id="IPR007185">
    <property type="entry name" value="DNA_pol_a/d/e_bsu"/>
</dbReference>
<keyword evidence="6" id="KW-0539">Nucleus</keyword>
<name>A0A077Z0X1_TRITR</name>
<feature type="region of interest" description="Disordered" evidence="8">
    <location>
        <begin position="1"/>
        <end position="23"/>
    </location>
</feature>
<dbReference type="Gene3D" id="3.60.21.50">
    <property type="match status" value="1"/>
</dbReference>
<dbReference type="Pfam" id="PF10046">
    <property type="entry name" value="BLOC1_2"/>
    <property type="match status" value="1"/>
</dbReference>
<reference evidence="11" key="1">
    <citation type="submission" date="2014-01" db="EMBL/GenBank/DDBJ databases">
        <authorList>
            <person name="Aslett M."/>
        </authorList>
    </citation>
    <scope>NUCLEOTIDE SEQUENCE</scope>
</reference>
<dbReference type="PANTHER" id="PTHR12708:SF0">
    <property type="entry name" value="DNA POLYMERASE EPSILON SUBUNIT 2"/>
    <property type="match status" value="1"/>
</dbReference>
<evidence type="ECO:0000256" key="6">
    <source>
        <dbReference type="ARBA" id="ARBA00023242"/>
    </source>
</evidence>
<dbReference type="AlphaFoldDB" id="A0A077Z0X1"/>
<protein>
    <recommendedName>
        <fullName evidence="7">DNA polymerase II subunit 2</fullName>
    </recommendedName>
</protein>
<keyword evidence="5" id="KW-0238">DNA-binding</keyword>